<accession>A0ABW5RCP9</accession>
<evidence type="ECO:0000313" key="1">
    <source>
        <dbReference type="EMBL" id="MFD2672798.1"/>
    </source>
</evidence>
<name>A0ABW5RCP9_9BACL</name>
<dbReference type="Proteomes" id="UP001597497">
    <property type="component" value="Unassembled WGS sequence"/>
</dbReference>
<proteinExistence type="predicted"/>
<dbReference type="EMBL" id="JBHUMM010000043">
    <property type="protein sequence ID" value="MFD2672798.1"/>
    <property type="molecule type" value="Genomic_DNA"/>
</dbReference>
<organism evidence="1 2">
    <name type="scientific">Marinicrinis sediminis</name>
    <dbReference type="NCBI Taxonomy" id="1652465"/>
    <lineage>
        <taxon>Bacteria</taxon>
        <taxon>Bacillati</taxon>
        <taxon>Bacillota</taxon>
        <taxon>Bacilli</taxon>
        <taxon>Bacillales</taxon>
        <taxon>Paenibacillaceae</taxon>
    </lineage>
</organism>
<keyword evidence="2" id="KW-1185">Reference proteome</keyword>
<protein>
    <submittedName>
        <fullName evidence="1">Uncharacterized protein</fullName>
    </submittedName>
</protein>
<sequence length="97" mass="11711">MRDKLESFVYDLNKLSDQLLHCSDNVKIKRFLHHYKDFVEKDDESKLLFIKAKDALKLIVNYKQSTSTREKEKLKKKAERIEKIIMRIIAEKRKELD</sequence>
<evidence type="ECO:0000313" key="2">
    <source>
        <dbReference type="Proteomes" id="UP001597497"/>
    </source>
</evidence>
<comment type="caution">
    <text evidence="1">The sequence shown here is derived from an EMBL/GenBank/DDBJ whole genome shotgun (WGS) entry which is preliminary data.</text>
</comment>
<dbReference type="RefSeq" id="WP_379930360.1">
    <property type="nucleotide sequence ID" value="NZ_JBHUMM010000043.1"/>
</dbReference>
<gene>
    <name evidence="1" type="ORF">ACFSUC_14615</name>
</gene>
<reference evidence="2" key="1">
    <citation type="journal article" date="2019" name="Int. J. Syst. Evol. Microbiol.">
        <title>The Global Catalogue of Microorganisms (GCM) 10K type strain sequencing project: providing services to taxonomists for standard genome sequencing and annotation.</title>
        <authorList>
            <consortium name="The Broad Institute Genomics Platform"/>
            <consortium name="The Broad Institute Genome Sequencing Center for Infectious Disease"/>
            <person name="Wu L."/>
            <person name="Ma J."/>
        </authorList>
    </citation>
    <scope>NUCLEOTIDE SEQUENCE [LARGE SCALE GENOMIC DNA]</scope>
    <source>
        <strain evidence="2">KCTC 33676</strain>
    </source>
</reference>